<dbReference type="Proteomes" id="UP000198623">
    <property type="component" value="Unassembled WGS sequence"/>
</dbReference>
<gene>
    <name evidence="2" type="ORF">SAMN05216175_104313</name>
</gene>
<keyword evidence="3" id="KW-1185">Reference proteome</keyword>
<proteinExistence type="predicted"/>
<reference evidence="3" key="1">
    <citation type="submission" date="2016-10" db="EMBL/GenBank/DDBJ databases">
        <authorList>
            <person name="Varghese N."/>
            <person name="Submissions S."/>
        </authorList>
    </citation>
    <scope>NUCLEOTIDE SEQUENCE [LARGE SCALE GENOMIC DNA]</scope>
    <source>
        <strain evidence="3">CGMCC 1.10971</strain>
    </source>
</reference>
<accession>A0A1I2Q9W2</accession>
<dbReference type="RefSeq" id="WP_090726755.1">
    <property type="nucleotide sequence ID" value="NZ_FOOU01000004.1"/>
</dbReference>
<evidence type="ECO:0000313" key="2">
    <source>
        <dbReference type="EMBL" id="SFG25088.1"/>
    </source>
</evidence>
<dbReference type="STRING" id="1045558.SAMN05216175_104313"/>
<dbReference type="InterPro" id="IPR018968">
    <property type="entry name" value="Phasin"/>
</dbReference>
<feature type="domain" description="Phasin" evidence="1">
    <location>
        <begin position="10"/>
        <end position="102"/>
    </location>
</feature>
<sequence>MRQDIIKDIQEKLMPVTMISDINKSAAEKLIALQTEYMTDLFNTGLAQMKALSEVHEPKEAFELQIKYFKELDAKLANITEKEVAMLSATKEQLMDVIEKNISEMSDIYGMADISKFMQDAQDKIQETIKVTPLNSGSIKHVPARKKA</sequence>
<dbReference type="OrthoDB" id="6119883at2"/>
<dbReference type="EMBL" id="FOOU01000004">
    <property type="protein sequence ID" value="SFG25088.1"/>
    <property type="molecule type" value="Genomic_DNA"/>
</dbReference>
<evidence type="ECO:0000259" key="1">
    <source>
        <dbReference type="Pfam" id="PF09361"/>
    </source>
</evidence>
<dbReference type="NCBIfam" id="TIGR01841">
    <property type="entry name" value="phasin"/>
    <property type="match status" value="1"/>
</dbReference>
<dbReference type="AlphaFoldDB" id="A0A1I2Q9W2"/>
<organism evidence="2 3">
    <name type="scientific">Neptunomonas qingdaonensis</name>
    <dbReference type="NCBI Taxonomy" id="1045558"/>
    <lineage>
        <taxon>Bacteria</taxon>
        <taxon>Pseudomonadati</taxon>
        <taxon>Pseudomonadota</taxon>
        <taxon>Gammaproteobacteria</taxon>
        <taxon>Oceanospirillales</taxon>
        <taxon>Oceanospirillaceae</taxon>
        <taxon>Neptunomonas</taxon>
    </lineage>
</organism>
<protein>
    <submittedName>
        <fullName evidence="2">Phasin family protein</fullName>
    </submittedName>
</protein>
<dbReference type="InterPro" id="IPR010127">
    <property type="entry name" value="Phasin_subfam-1"/>
</dbReference>
<evidence type="ECO:0000313" key="3">
    <source>
        <dbReference type="Proteomes" id="UP000198623"/>
    </source>
</evidence>
<dbReference type="Pfam" id="PF09361">
    <property type="entry name" value="Phasin_2"/>
    <property type="match status" value="1"/>
</dbReference>
<name>A0A1I2Q9W2_9GAMM</name>